<dbReference type="Proteomes" id="UP000507954">
    <property type="component" value="Unassembled WGS sequence"/>
</dbReference>
<name>A0A508X126_9HYPH</name>
<organism evidence="1">
    <name type="scientific">Sinorhizobium medicae</name>
    <dbReference type="NCBI Taxonomy" id="110321"/>
    <lineage>
        <taxon>Bacteria</taxon>
        <taxon>Pseudomonadati</taxon>
        <taxon>Pseudomonadota</taxon>
        <taxon>Alphaproteobacteria</taxon>
        <taxon>Hyphomicrobiales</taxon>
        <taxon>Rhizobiaceae</taxon>
        <taxon>Sinorhizobium/Ensifer group</taxon>
        <taxon>Sinorhizobium</taxon>
    </lineage>
</organism>
<gene>
    <name evidence="1" type="ORF">EMEDMD4_490114</name>
</gene>
<sequence length="56" mass="6566">MDCGRRRTRYSSALVSAALRIDSMRKEGRVRHLGLLRDLLRKQRRATRRRGAGKEQ</sequence>
<proteinExistence type="predicted"/>
<dbReference type="EMBL" id="CABFNB010000116">
    <property type="protein sequence ID" value="VTZ63187.1"/>
    <property type="molecule type" value="Genomic_DNA"/>
</dbReference>
<protein>
    <submittedName>
        <fullName evidence="1">Uncharacterized protein</fullName>
    </submittedName>
</protein>
<dbReference type="AlphaFoldDB" id="A0A508X126"/>
<reference evidence="1" key="1">
    <citation type="submission" date="2019-06" db="EMBL/GenBank/DDBJ databases">
        <authorList>
            <person name="Le Quere A."/>
            <person name="Colella S."/>
        </authorList>
    </citation>
    <scope>NUCLEOTIDE SEQUENCE</scope>
    <source>
        <strain evidence="1">EmedicaeMD41</strain>
    </source>
</reference>
<evidence type="ECO:0000313" key="1">
    <source>
        <dbReference type="EMBL" id="VTZ63187.1"/>
    </source>
</evidence>
<accession>A0A508X126</accession>